<dbReference type="PANTHER" id="PTHR45615:SF27">
    <property type="entry name" value="MYOSIN HEAVY CHAIN, MUSCLE"/>
    <property type="match status" value="1"/>
</dbReference>
<dbReference type="PANTHER" id="PTHR45615">
    <property type="entry name" value="MYOSIN HEAVY CHAIN, NON-MUSCLE"/>
    <property type="match status" value="1"/>
</dbReference>
<dbReference type="GO" id="GO:0000146">
    <property type="term" value="F:microfilament motor activity"/>
    <property type="evidence" value="ECO:0007669"/>
    <property type="project" value="TreeGrafter"/>
</dbReference>
<dbReference type="SUPFAM" id="SSF90257">
    <property type="entry name" value="Myosin rod fragments"/>
    <property type="match status" value="1"/>
</dbReference>
<comment type="caution">
    <text evidence="2">The sequence shown here is derived from an EMBL/GenBank/DDBJ whole genome shotgun (WGS) entry which is preliminary data.</text>
</comment>
<dbReference type="GO" id="GO:0016460">
    <property type="term" value="C:myosin II complex"/>
    <property type="evidence" value="ECO:0007669"/>
    <property type="project" value="TreeGrafter"/>
</dbReference>
<dbReference type="EMBL" id="JAIWYP010000014">
    <property type="protein sequence ID" value="KAH3707414.1"/>
    <property type="molecule type" value="Genomic_DNA"/>
</dbReference>
<evidence type="ECO:0000256" key="1">
    <source>
        <dbReference type="SAM" id="Coils"/>
    </source>
</evidence>
<dbReference type="GO" id="GO:0032982">
    <property type="term" value="C:myosin filament"/>
    <property type="evidence" value="ECO:0007669"/>
    <property type="project" value="TreeGrafter"/>
</dbReference>
<reference evidence="2" key="2">
    <citation type="submission" date="2020-11" db="EMBL/GenBank/DDBJ databases">
        <authorList>
            <person name="McCartney M.A."/>
            <person name="Auch B."/>
            <person name="Kono T."/>
            <person name="Mallez S."/>
            <person name="Becker A."/>
            <person name="Gohl D.M."/>
            <person name="Silverstein K.A.T."/>
            <person name="Koren S."/>
            <person name="Bechman K.B."/>
            <person name="Herman A."/>
            <person name="Abrahante J.E."/>
            <person name="Garbe J."/>
        </authorList>
    </citation>
    <scope>NUCLEOTIDE SEQUENCE</scope>
    <source>
        <strain evidence="2">Duluth1</strain>
        <tissue evidence="2">Whole animal</tissue>
    </source>
</reference>
<dbReference type="GO" id="GO:0005737">
    <property type="term" value="C:cytoplasm"/>
    <property type="evidence" value="ECO:0007669"/>
    <property type="project" value="TreeGrafter"/>
</dbReference>
<sequence>MRVYPESFHFYRPTLEAISWPKQCKKLKDQRTALAMIQRNIRKWMVLRNWQWWKLYTKVKSLLNAARAEDEVKKAEEEFAKSKEELAKVEKIKKELEERCVKLQREKEDAVLQLAAEGDTLGDMEETIENLTKQKFEYEAQIKEMESRMTEEEGNAGKLSAQKQELEALAAERNENITGLEYSLSTTVRYNHQGILYNETAFKFELQ</sequence>
<dbReference type="Gene3D" id="4.10.270.10">
    <property type="entry name" value="Myosin, subunit A"/>
    <property type="match status" value="1"/>
</dbReference>
<accession>A0A9D3YZQ3</accession>
<proteinExistence type="predicted"/>
<evidence type="ECO:0008006" key="4">
    <source>
        <dbReference type="Google" id="ProtNLM"/>
    </source>
</evidence>
<keyword evidence="3" id="KW-1185">Reference proteome</keyword>
<feature type="coiled-coil region" evidence="1">
    <location>
        <begin position="58"/>
        <end position="176"/>
    </location>
</feature>
<gene>
    <name evidence="2" type="ORF">DPMN_066820</name>
</gene>
<dbReference type="GO" id="GO:0051015">
    <property type="term" value="F:actin filament binding"/>
    <property type="evidence" value="ECO:0007669"/>
    <property type="project" value="TreeGrafter"/>
</dbReference>
<reference evidence="2" key="1">
    <citation type="journal article" date="2019" name="bioRxiv">
        <title>The Genome of the Zebra Mussel, Dreissena polymorpha: A Resource for Invasive Species Research.</title>
        <authorList>
            <person name="McCartney M.A."/>
            <person name="Auch B."/>
            <person name="Kono T."/>
            <person name="Mallez S."/>
            <person name="Zhang Y."/>
            <person name="Obille A."/>
            <person name="Becker A."/>
            <person name="Abrahante J.E."/>
            <person name="Garbe J."/>
            <person name="Badalamenti J.P."/>
            <person name="Herman A."/>
            <person name="Mangelson H."/>
            <person name="Liachko I."/>
            <person name="Sullivan S."/>
            <person name="Sone E.D."/>
            <person name="Koren S."/>
            <person name="Silverstein K.A.T."/>
            <person name="Beckman K.B."/>
            <person name="Gohl D.M."/>
        </authorList>
    </citation>
    <scope>NUCLEOTIDE SEQUENCE</scope>
    <source>
        <strain evidence="2">Duluth1</strain>
        <tissue evidence="2">Whole animal</tissue>
    </source>
</reference>
<dbReference type="AlphaFoldDB" id="A0A9D3YZQ3"/>
<keyword evidence="1" id="KW-0175">Coiled coil</keyword>
<dbReference type="Proteomes" id="UP000828390">
    <property type="component" value="Unassembled WGS sequence"/>
</dbReference>
<name>A0A9D3YZQ3_DREPO</name>
<protein>
    <recommendedName>
        <fullName evidence="4">Myosin heavy chain</fullName>
    </recommendedName>
</protein>
<organism evidence="2 3">
    <name type="scientific">Dreissena polymorpha</name>
    <name type="common">Zebra mussel</name>
    <name type="synonym">Mytilus polymorpha</name>
    <dbReference type="NCBI Taxonomy" id="45954"/>
    <lineage>
        <taxon>Eukaryota</taxon>
        <taxon>Metazoa</taxon>
        <taxon>Spiralia</taxon>
        <taxon>Lophotrochozoa</taxon>
        <taxon>Mollusca</taxon>
        <taxon>Bivalvia</taxon>
        <taxon>Autobranchia</taxon>
        <taxon>Heteroconchia</taxon>
        <taxon>Euheterodonta</taxon>
        <taxon>Imparidentia</taxon>
        <taxon>Neoheterodontei</taxon>
        <taxon>Myida</taxon>
        <taxon>Dreissenoidea</taxon>
        <taxon>Dreissenidae</taxon>
        <taxon>Dreissena</taxon>
    </lineage>
</organism>
<evidence type="ECO:0000313" key="3">
    <source>
        <dbReference type="Proteomes" id="UP000828390"/>
    </source>
</evidence>
<dbReference type="Gene3D" id="1.20.5.340">
    <property type="match status" value="1"/>
</dbReference>
<evidence type="ECO:0000313" key="2">
    <source>
        <dbReference type="EMBL" id="KAH3707414.1"/>
    </source>
</evidence>